<dbReference type="Proteomes" id="UP000019184">
    <property type="component" value="Unassembled WGS sequence"/>
</dbReference>
<proteinExistence type="predicted"/>
<dbReference type="InterPro" id="IPR015947">
    <property type="entry name" value="PUA-like_sf"/>
</dbReference>
<name>A0A7U7GER8_9GAMM</name>
<dbReference type="OrthoDB" id="9802640at2"/>
<evidence type="ECO:0000313" key="2">
    <source>
        <dbReference type="Proteomes" id="UP000019184"/>
    </source>
</evidence>
<protein>
    <recommendedName>
        <fullName evidence="3">HNH domain-containing protein</fullName>
    </recommendedName>
</protein>
<evidence type="ECO:0008006" key="3">
    <source>
        <dbReference type="Google" id="ProtNLM"/>
    </source>
</evidence>
<dbReference type="AlphaFoldDB" id="A0A7U7GER8"/>
<dbReference type="SUPFAM" id="SSF88697">
    <property type="entry name" value="PUA domain-like"/>
    <property type="match status" value="1"/>
</dbReference>
<organism evidence="1 2">
    <name type="scientific">Candidatus Contendobacter odensis Run_B_J11</name>
    <dbReference type="NCBI Taxonomy" id="1400861"/>
    <lineage>
        <taxon>Bacteria</taxon>
        <taxon>Pseudomonadati</taxon>
        <taxon>Pseudomonadota</taxon>
        <taxon>Gammaproteobacteria</taxon>
        <taxon>Candidatus Competibacteraceae</taxon>
        <taxon>Candidatus Contendibacter</taxon>
    </lineage>
</organism>
<dbReference type="RefSeq" id="WP_051498039.1">
    <property type="nucleotide sequence ID" value="NZ_CBTK010000287.1"/>
</dbReference>
<keyword evidence="2" id="KW-1185">Reference proteome</keyword>
<dbReference type="EMBL" id="CBTK010000287">
    <property type="protein sequence ID" value="CDH47021.1"/>
    <property type="molecule type" value="Genomic_DNA"/>
</dbReference>
<sequence>MPAYLLTWNPKNWRWHDLPDVARRLADGLPIEQRWSCGNSRSIAVGSRVFLLRQGVEPKGIVASGWVTKAPFAAPHWDTGRAATGEQAFFIMFAADALLNPAESQPLDVRAHVSGPLAEVQVDAQASGNSIPELVAAALSEAWAAHLGKEDQGLGRGDPELGAMEGEQRRRFVSHRARERALRAAKLEHARANSVDGRIRCEVPGCGFDFESIYGSIAAGFAHVHHLRPLADATAPTITKLEDLAVVCANCHAVIHRGGACRSLEALIPAVRE</sequence>
<evidence type="ECO:0000313" key="1">
    <source>
        <dbReference type="EMBL" id="CDH47021.1"/>
    </source>
</evidence>
<accession>A0A7U7GER8</accession>
<reference evidence="1 2" key="1">
    <citation type="journal article" date="2014" name="ISME J.">
        <title>Candidatus Competibacter-lineage genomes retrieved from metagenomes reveal functional metabolic diversity.</title>
        <authorList>
            <person name="McIlroy S.J."/>
            <person name="Albertsen M."/>
            <person name="Andresen E.K."/>
            <person name="Saunders A.M."/>
            <person name="Kristiansen R."/>
            <person name="Stokholm-Bjerregaard M."/>
            <person name="Nielsen K.L."/>
            <person name="Nielsen P.H."/>
        </authorList>
    </citation>
    <scope>NUCLEOTIDE SEQUENCE [LARGE SCALE GENOMIC DNA]</scope>
    <source>
        <strain evidence="1 2">Run_B_J11</strain>
    </source>
</reference>
<comment type="caution">
    <text evidence="1">The sequence shown here is derived from an EMBL/GenBank/DDBJ whole genome shotgun (WGS) entry which is preliminary data.</text>
</comment>
<gene>
    <name evidence="1" type="ORF">BN874_70005</name>
</gene>